<reference evidence="13" key="2">
    <citation type="submission" date="2023-05" db="EMBL/GenBank/DDBJ databases">
        <authorList>
            <consortium name="Lawrence Berkeley National Laboratory"/>
            <person name="Steindorff A."/>
            <person name="Hensen N."/>
            <person name="Bonometti L."/>
            <person name="Westerberg I."/>
            <person name="Brannstrom I.O."/>
            <person name="Guillou S."/>
            <person name="Cros-Aarteil S."/>
            <person name="Calhoun S."/>
            <person name="Haridas S."/>
            <person name="Kuo A."/>
            <person name="Mondo S."/>
            <person name="Pangilinan J."/>
            <person name="Riley R."/>
            <person name="Labutti K."/>
            <person name="Andreopoulos B."/>
            <person name="Lipzen A."/>
            <person name="Chen C."/>
            <person name="Yanf M."/>
            <person name="Daum C."/>
            <person name="Ng V."/>
            <person name="Clum A."/>
            <person name="Ohm R."/>
            <person name="Martin F."/>
            <person name="Silar P."/>
            <person name="Natvig D."/>
            <person name="Lalanne C."/>
            <person name="Gautier V."/>
            <person name="Ament-Velasquez S.L."/>
            <person name="Kruys A."/>
            <person name="Hutchinson M.I."/>
            <person name="Powell A.J."/>
            <person name="Barry K."/>
            <person name="Miller A.N."/>
            <person name="Grigoriev I.V."/>
            <person name="Debuchy R."/>
            <person name="Gladieux P."/>
            <person name="Thoren M.H."/>
            <person name="Johannesson H."/>
        </authorList>
    </citation>
    <scope>NUCLEOTIDE SEQUENCE</scope>
    <source>
        <strain evidence="13">CBS 532.94</strain>
    </source>
</reference>
<proteinExistence type="inferred from homology"/>
<evidence type="ECO:0000256" key="2">
    <source>
        <dbReference type="ARBA" id="ARBA00022692"/>
    </source>
</evidence>
<dbReference type="SMART" id="SM00028">
    <property type="entry name" value="TPR"/>
    <property type="match status" value="10"/>
</dbReference>
<feature type="repeat" description="TPR" evidence="10">
    <location>
        <begin position="474"/>
        <end position="507"/>
    </location>
</feature>
<keyword evidence="4" id="KW-1000">Mitochondrion outer membrane</keyword>
<dbReference type="EMBL" id="MU860029">
    <property type="protein sequence ID" value="KAK4241009.1"/>
    <property type="molecule type" value="Genomic_DNA"/>
</dbReference>
<dbReference type="GO" id="GO:0015450">
    <property type="term" value="F:protein-transporting ATPase activity"/>
    <property type="evidence" value="ECO:0007669"/>
    <property type="project" value="InterPro"/>
</dbReference>
<name>A0AAN7HHR5_9PEZI</name>
<feature type="repeat" description="TPR" evidence="10">
    <location>
        <begin position="549"/>
        <end position="582"/>
    </location>
</feature>
<keyword evidence="7" id="KW-0496">Mitochondrion</keyword>
<evidence type="ECO:0000256" key="9">
    <source>
        <dbReference type="ARBA" id="ARBA00038030"/>
    </source>
</evidence>
<dbReference type="PANTHER" id="PTHR46208:SF1">
    <property type="entry name" value="MITOCHONDRIAL IMPORT RECEPTOR SUBUNIT TOM70"/>
    <property type="match status" value="1"/>
</dbReference>
<evidence type="ECO:0000256" key="3">
    <source>
        <dbReference type="ARBA" id="ARBA00022737"/>
    </source>
</evidence>
<evidence type="ECO:0000256" key="5">
    <source>
        <dbReference type="ARBA" id="ARBA00022803"/>
    </source>
</evidence>
<evidence type="ECO:0000256" key="7">
    <source>
        <dbReference type="ARBA" id="ARBA00023128"/>
    </source>
</evidence>
<comment type="caution">
    <text evidence="13">The sequence shown here is derived from an EMBL/GenBank/DDBJ whole genome shotgun (WGS) entry which is preliminary data.</text>
</comment>
<evidence type="ECO:0000313" key="14">
    <source>
        <dbReference type="Proteomes" id="UP001303760"/>
    </source>
</evidence>
<protein>
    <recommendedName>
        <fullName evidence="15">Mitochondrial proteins import receptor</fullName>
    </recommendedName>
</protein>
<dbReference type="AlphaFoldDB" id="A0AAN7HHR5"/>
<keyword evidence="8 12" id="KW-0472">Membrane</keyword>
<dbReference type="InterPro" id="IPR011990">
    <property type="entry name" value="TPR-like_helical_dom_sf"/>
</dbReference>
<sequence>MAATIPAAPTGTPSAPLPPDSSLWDRISTWVSEHKAVVYTIAGVAVVVTTAGAVYYIRSSEPKDTAPRPSKKERRKRKQAEREAEAEKAAASAKQAEAAASAAKAATVETADELPEIDETTVQRLSELERKEYAQKLKEAGNKAYNAKDFEKAIGLYSKAILCKPDPVYYSNRAACYNALSQWEKVVEDTTAAISLDPEYIKALNRRANAYDHLGKYSEALLDFTASCIIDGFRNEQSAQAVERLLKKLAESKAKDILQTKPAKLPSSTFVGNYLQSFRAKPRPAGLEDSVELSEETGKGQLQKGLKALESKTGPGYEEAAEAFDKALELGDLGEHEAYAYNLRGTFRCLKGKHEEALADLSKSIELDPEMTQSYIKRASMNLELGHPDKAEEDFTAALAKNAEDPDIYYHRAQLHFIKGEFAEAQKDYQKSIDLDRDFIFSHIQLGVTQYKMGSIASSMATFRRCMKNFDKTPDVYNYYGELLLDQTKYQEAIEKFDTAIELEKETKPTCMNVLPLINKSLALFQWKQDFSEAEKLCEKALIIDPECDIAVATMAQLLLQQGKVTEALKYFERAAELARTEGELVNALSYAEATRTQIQVQEKYPKLASKLQGMGQGMMR</sequence>
<accession>A0AAN7HHR5</accession>
<dbReference type="PROSITE" id="PS50005">
    <property type="entry name" value="TPR"/>
    <property type="match status" value="5"/>
</dbReference>
<dbReference type="NCBIfam" id="TIGR00990">
    <property type="entry name" value="3a0801s09"/>
    <property type="match status" value="1"/>
</dbReference>
<dbReference type="Pfam" id="PF14559">
    <property type="entry name" value="TPR_19"/>
    <property type="match status" value="1"/>
</dbReference>
<dbReference type="InterPro" id="IPR005687">
    <property type="entry name" value="Tom70"/>
</dbReference>
<keyword evidence="14" id="KW-1185">Reference proteome</keyword>
<evidence type="ECO:0000256" key="11">
    <source>
        <dbReference type="SAM" id="MobiDB-lite"/>
    </source>
</evidence>
<feature type="region of interest" description="Disordered" evidence="11">
    <location>
        <begin position="61"/>
        <end position="95"/>
    </location>
</feature>
<keyword evidence="3" id="KW-0677">Repeat</keyword>
<gene>
    <name evidence="13" type="ORF">C8A03DRAFT_30849</name>
</gene>
<comment type="similarity">
    <text evidence="9">Belongs to the Tom70 family.</text>
</comment>
<dbReference type="GO" id="GO:0045039">
    <property type="term" value="P:protein insertion into mitochondrial inner membrane"/>
    <property type="evidence" value="ECO:0007669"/>
    <property type="project" value="TreeGrafter"/>
</dbReference>
<keyword evidence="5 10" id="KW-0802">TPR repeat</keyword>
<feature type="repeat" description="TPR" evidence="10">
    <location>
        <begin position="406"/>
        <end position="439"/>
    </location>
</feature>
<keyword evidence="2 12" id="KW-0812">Transmembrane</keyword>
<dbReference type="GO" id="GO:0005741">
    <property type="term" value="C:mitochondrial outer membrane"/>
    <property type="evidence" value="ECO:0007669"/>
    <property type="project" value="UniProtKB-SubCell"/>
</dbReference>
<evidence type="ECO:0000256" key="10">
    <source>
        <dbReference type="PROSITE-ProRule" id="PRU00339"/>
    </source>
</evidence>
<dbReference type="GO" id="GO:0030150">
    <property type="term" value="P:protein import into mitochondrial matrix"/>
    <property type="evidence" value="ECO:0007669"/>
    <property type="project" value="TreeGrafter"/>
</dbReference>
<evidence type="ECO:0000256" key="6">
    <source>
        <dbReference type="ARBA" id="ARBA00022989"/>
    </source>
</evidence>
<dbReference type="InterPro" id="IPR019734">
    <property type="entry name" value="TPR_rpt"/>
</dbReference>
<feature type="repeat" description="TPR" evidence="10">
    <location>
        <begin position="134"/>
        <end position="167"/>
    </location>
</feature>
<dbReference type="GO" id="GO:0006886">
    <property type="term" value="P:intracellular protein transport"/>
    <property type="evidence" value="ECO:0007669"/>
    <property type="project" value="InterPro"/>
</dbReference>
<keyword evidence="6 12" id="KW-1133">Transmembrane helix</keyword>
<feature type="transmembrane region" description="Helical" evidence="12">
    <location>
        <begin position="36"/>
        <end position="57"/>
    </location>
</feature>
<dbReference type="Gene3D" id="1.25.40.10">
    <property type="entry name" value="Tetratricopeptide repeat domain"/>
    <property type="match status" value="2"/>
</dbReference>
<organism evidence="13 14">
    <name type="scientific">Achaetomium macrosporum</name>
    <dbReference type="NCBI Taxonomy" id="79813"/>
    <lineage>
        <taxon>Eukaryota</taxon>
        <taxon>Fungi</taxon>
        <taxon>Dikarya</taxon>
        <taxon>Ascomycota</taxon>
        <taxon>Pezizomycotina</taxon>
        <taxon>Sordariomycetes</taxon>
        <taxon>Sordariomycetidae</taxon>
        <taxon>Sordariales</taxon>
        <taxon>Chaetomiaceae</taxon>
        <taxon>Achaetomium</taxon>
    </lineage>
</organism>
<dbReference type="Pfam" id="PF13432">
    <property type="entry name" value="TPR_16"/>
    <property type="match status" value="2"/>
</dbReference>
<evidence type="ECO:0008006" key="15">
    <source>
        <dbReference type="Google" id="ProtNLM"/>
    </source>
</evidence>
<dbReference type="GO" id="GO:0030943">
    <property type="term" value="F:mitochondrion targeting sequence binding"/>
    <property type="evidence" value="ECO:0007669"/>
    <property type="project" value="TreeGrafter"/>
</dbReference>
<feature type="compositionally biased region" description="Basic residues" evidence="11">
    <location>
        <begin position="69"/>
        <end position="79"/>
    </location>
</feature>
<evidence type="ECO:0000313" key="13">
    <source>
        <dbReference type="EMBL" id="KAK4241009.1"/>
    </source>
</evidence>
<dbReference type="PANTHER" id="PTHR46208">
    <property type="entry name" value="MITOCHONDRIAL IMPORT RECEPTOR SUBUNIT TOM70"/>
    <property type="match status" value="1"/>
</dbReference>
<comment type="subcellular location">
    <subcellularLocation>
        <location evidence="1">Mitochondrion outer membrane</location>
        <topology evidence="1">Single-pass membrane protein</topology>
    </subcellularLocation>
</comment>
<evidence type="ECO:0000256" key="1">
    <source>
        <dbReference type="ARBA" id="ARBA00004572"/>
    </source>
</evidence>
<dbReference type="SUPFAM" id="SSF48452">
    <property type="entry name" value="TPR-like"/>
    <property type="match status" value="3"/>
</dbReference>
<evidence type="ECO:0000256" key="12">
    <source>
        <dbReference type="SAM" id="Phobius"/>
    </source>
</evidence>
<evidence type="ECO:0000256" key="4">
    <source>
        <dbReference type="ARBA" id="ARBA00022787"/>
    </source>
</evidence>
<dbReference type="Proteomes" id="UP001303760">
    <property type="component" value="Unassembled WGS sequence"/>
</dbReference>
<evidence type="ECO:0000256" key="8">
    <source>
        <dbReference type="ARBA" id="ARBA00023136"/>
    </source>
</evidence>
<reference evidence="13" key="1">
    <citation type="journal article" date="2023" name="Mol. Phylogenet. Evol.">
        <title>Genome-scale phylogeny and comparative genomics of the fungal order Sordariales.</title>
        <authorList>
            <person name="Hensen N."/>
            <person name="Bonometti L."/>
            <person name="Westerberg I."/>
            <person name="Brannstrom I.O."/>
            <person name="Guillou S."/>
            <person name="Cros-Aarteil S."/>
            <person name="Calhoun S."/>
            <person name="Haridas S."/>
            <person name="Kuo A."/>
            <person name="Mondo S."/>
            <person name="Pangilinan J."/>
            <person name="Riley R."/>
            <person name="LaButti K."/>
            <person name="Andreopoulos B."/>
            <person name="Lipzen A."/>
            <person name="Chen C."/>
            <person name="Yan M."/>
            <person name="Daum C."/>
            <person name="Ng V."/>
            <person name="Clum A."/>
            <person name="Steindorff A."/>
            <person name="Ohm R.A."/>
            <person name="Martin F."/>
            <person name="Silar P."/>
            <person name="Natvig D.O."/>
            <person name="Lalanne C."/>
            <person name="Gautier V."/>
            <person name="Ament-Velasquez S.L."/>
            <person name="Kruys A."/>
            <person name="Hutchinson M.I."/>
            <person name="Powell A.J."/>
            <person name="Barry K."/>
            <person name="Miller A.N."/>
            <person name="Grigoriev I.V."/>
            <person name="Debuchy R."/>
            <person name="Gladieux P."/>
            <person name="Hiltunen Thoren M."/>
            <person name="Johannesson H."/>
        </authorList>
    </citation>
    <scope>NUCLEOTIDE SEQUENCE</scope>
    <source>
        <strain evidence="13">CBS 532.94</strain>
    </source>
</reference>
<feature type="repeat" description="TPR" evidence="10">
    <location>
        <begin position="338"/>
        <end position="371"/>
    </location>
</feature>